<protein>
    <recommendedName>
        <fullName evidence="4">Secreted protein</fullName>
    </recommendedName>
</protein>
<proteinExistence type="predicted"/>
<keyword evidence="1" id="KW-0732">Signal</keyword>
<evidence type="ECO:0000313" key="2">
    <source>
        <dbReference type="EMBL" id="TKR77952.1"/>
    </source>
</evidence>
<gene>
    <name evidence="2" type="ORF">L596_018839</name>
</gene>
<keyword evidence="3" id="KW-1185">Reference proteome</keyword>
<reference evidence="2 3" key="1">
    <citation type="journal article" date="2015" name="Genome Biol.">
        <title>Comparative genomics of Steinernema reveals deeply conserved gene regulatory networks.</title>
        <authorList>
            <person name="Dillman A.R."/>
            <person name="Macchietto M."/>
            <person name="Porter C.F."/>
            <person name="Rogers A."/>
            <person name="Williams B."/>
            <person name="Antoshechkin I."/>
            <person name="Lee M.M."/>
            <person name="Goodwin Z."/>
            <person name="Lu X."/>
            <person name="Lewis E.E."/>
            <person name="Goodrich-Blair H."/>
            <person name="Stock S.P."/>
            <person name="Adams B.J."/>
            <person name="Sternberg P.W."/>
            <person name="Mortazavi A."/>
        </authorList>
    </citation>
    <scope>NUCLEOTIDE SEQUENCE [LARGE SCALE GENOMIC DNA]</scope>
    <source>
        <strain evidence="2 3">ALL</strain>
    </source>
</reference>
<dbReference type="EMBL" id="AZBU02000005">
    <property type="protein sequence ID" value="TKR77952.1"/>
    <property type="molecule type" value="Genomic_DNA"/>
</dbReference>
<evidence type="ECO:0000313" key="3">
    <source>
        <dbReference type="Proteomes" id="UP000298663"/>
    </source>
</evidence>
<reference evidence="2 3" key="2">
    <citation type="journal article" date="2019" name="G3 (Bethesda)">
        <title>Hybrid Assembly of the Genome of the Entomopathogenic Nematode Steinernema carpocapsae Identifies the X-Chromosome.</title>
        <authorList>
            <person name="Serra L."/>
            <person name="Macchietto M."/>
            <person name="Macias-Munoz A."/>
            <person name="McGill C.J."/>
            <person name="Rodriguez I.M."/>
            <person name="Rodriguez B."/>
            <person name="Murad R."/>
            <person name="Mortazavi A."/>
        </authorList>
    </citation>
    <scope>NUCLEOTIDE SEQUENCE [LARGE SCALE GENOMIC DNA]</scope>
    <source>
        <strain evidence="2 3">ALL</strain>
    </source>
</reference>
<organism evidence="2 3">
    <name type="scientific">Steinernema carpocapsae</name>
    <name type="common">Entomopathogenic nematode</name>
    <dbReference type="NCBI Taxonomy" id="34508"/>
    <lineage>
        <taxon>Eukaryota</taxon>
        <taxon>Metazoa</taxon>
        <taxon>Ecdysozoa</taxon>
        <taxon>Nematoda</taxon>
        <taxon>Chromadorea</taxon>
        <taxon>Rhabditida</taxon>
        <taxon>Tylenchina</taxon>
        <taxon>Panagrolaimomorpha</taxon>
        <taxon>Strongyloidoidea</taxon>
        <taxon>Steinernematidae</taxon>
        <taxon>Steinernema</taxon>
    </lineage>
</organism>
<sequence length="96" mass="10905">MRCSLTKCSLALVFSWQSPRVGAKEEVRRRAVGLNDERTLSVESSQRRKAKSYKHLRTTEAKKVESKMAILYSTWDSPVISEQGTNQARSCLISEI</sequence>
<accession>A0A4U5N6J7</accession>
<evidence type="ECO:0008006" key="4">
    <source>
        <dbReference type="Google" id="ProtNLM"/>
    </source>
</evidence>
<feature type="signal peptide" evidence="1">
    <location>
        <begin position="1"/>
        <end position="23"/>
    </location>
</feature>
<evidence type="ECO:0000256" key="1">
    <source>
        <dbReference type="SAM" id="SignalP"/>
    </source>
</evidence>
<dbReference type="Proteomes" id="UP000298663">
    <property type="component" value="Unassembled WGS sequence"/>
</dbReference>
<name>A0A4U5N6J7_STECR</name>
<comment type="caution">
    <text evidence="2">The sequence shown here is derived from an EMBL/GenBank/DDBJ whole genome shotgun (WGS) entry which is preliminary data.</text>
</comment>
<feature type="chain" id="PRO_5020823502" description="Secreted protein" evidence="1">
    <location>
        <begin position="24"/>
        <end position="96"/>
    </location>
</feature>
<dbReference type="AlphaFoldDB" id="A0A4U5N6J7"/>